<accession>A0ABY6P3X8</accession>
<evidence type="ECO:0000256" key="4">
    <source>
        <dbReference type="SAM" id="MobiDB-lite"/>
    </source>
</evidence>
<feature type="region of interest" description="Disordered" evidence="4">
    <location>
        <begin position="430"/>
        <end position="449"/>
    </location>
</feature>
<dbReference type="Proteomes" id="UP001164965">
    <property type="component" value="Chromosome"/>
</dbReference>
<feature type="domain" description="Amine oxidase" evidence="5">
    <location>
        <begin position="15"/>
        <end position="499"/>
    </location>
</feature>
<dbReference type="PANTHER" id="PTHR10668">
    <property type="entry name" value="PHYTOENE DEHYDROGENASE"/>
    <property type="match status" value="1"/>
</dbReference>
<evidence type="ECO:0000313" key="6">
    <source>
        <dbReference type="EMBL" id="UZJ26352.1"/>
    </source>
</evidence>
<dbReference type="RefSeq" id="WP_265384456.1">
    <property type="nucleotide sequence ID" value="NZ_CP110615.1"/>
</dbReference>
<dbReference type="InterPro" id="IPR036188">
    <property type="entry name" value="FAD/NAD-bd_sf"/>
</dbReference>
<evidence type="ECO:0000256" key="3">
    <source>
        <dbReference type="ARBA" id="ARBA00040298"/>
    </source>
</evidence>
<comment type="function">
    <text evidence="1">Probable oxidoreductase that may play a role as regulator of mitochondrial function.</text>
</comment>
<dbReference type="PANTHER" id="PTHR10668:SF105">
    <property type="entry name" value="DEHYDROGENASE-RELATED"/>
    <property type="match status" value="1"/>
</dbReference>
<reference evidence="6" key="1">
    <citation type="submission" date="2022-10" db="EMBL/GenBank/DDBJ databases">
        <title>Rhodococcus sp.75.</title>
        <authorList>
            <person name="Sun M."/>
        </authorList>
    </citation>
    <scope>NUCLEOTIDE SEQUENCE</scope>
    <source>
        <strain evidence="6">75</strain>
    </source>
</reference>
<proteinExistence type="predicted"/>
<dbReference type="Pfam" id="PF01593">
    <property type="entry name" value="Amino_oxidase"/>
    <property type="match status" value="1"/>
</dbReference>
<organism evidence="6 7">
    <name type="scientific">Rhodococcus antarcticus</name>
    <dbReference type="NCBI Taxonomy" id="2987751"/>
    <lineage>
        <taxon>Bacteria</taxon>
        <taxon>Bacillati</taxon>
        <taxon>Actinomycetota</taxon>
        <taxon>Actinomycetes</taxon>
        <taxon>Mycobacteriales</taxon>
        <taxon>Nocardiaceae</taxon>
        <taxon>Rhodococcus</taxon>
    </lineage>
</organism>
<evidence type="ECO:0000256" key="2">
    <source>
        <dbReference type="ARBA" id="ARBA00038825"/>
    </source>
</evidence>
<evidence type="ECO:0000256" key="1">
    <source>
        <dbReference type="ARBA" id="ARBA00037217"/>
    </source>
</evidence>
<sequence length="526" mass="55029">MSTVDAVVIGAGHNGLVAAAALADAGWDVLVLEGQDTVGGAVRSAELFDGYTSDLYSAFYPLSAASPAIVGMDLGAHGLRWAHAPTVLAHPLGPEDETGAVLHREASDTAAALGDRDGQAWLDLVEEYQRVKGPLLRTLFDPFPPLRGPRELLGVLGAAGALRFARFAALPARRMAEELFTTERARVLLEGNAMHGDTPVDAPVSGAFGYLLAMLAQDVGFPVPVGGAGELTQAMRRRAEAAGAQVRTSTPVEGIEVRGGRAVAVRTAGGERIAVRRAVVADVSALSLYQRLLPPNAVPARVHADLAHFEWDTPVVKVDYALDAPIPWTAAHARGAGTVHLGADSDGLVHWMADLQTRRLPPSPFLLFGQMTTADATRSPAGTESAWSYSHLPRGVTDDASADELAERMDAVLEAHAPGAMDHVVGRRVQRPGDLEGSDPNLGSGAVNGGTAQLQQQLVFRPVPGLGRSETPVRGLYLGSAAVHPGGGVHGAPGLNAARAALGEHGRLGWPRRKVTSALLQLLVKD</sequence>
<gene>
    <name evidence="6" type="ORF">RHODO2019_08110</name>
</gene>
<dbReference type="EMBL" id="CP110615">
    <property type="protein sequence ID" value="UZJ26352.1"/>
    <property type="molecule type" value="Genomic_DNA"/>
</dbReference>
<evidence type="ECO:0000313" key="7">
    <source>
        <dbReference type="Proteomes" id="UP001164965"/>
    </source>
</evidence>
<dbReference type="SUPFAM" id="SSF51905">
    <property type="entry name" value="FAD/NAD(P)-binding domain"/>
    <property type="match status" value="1"/>
</dbReference>
<protein>
    <recommendedName>
        <fullName evidence="3">Pyridine nucleotide-disulfide oxidoreductase domain-containing protein 2</fullName>
    </recommendedName>
</protein>
<keyword evidence="7" id="KW-1185">Reference proteome</keyword>
<dbReference type="Gene3D" id="3.50.50.60">
    <property type="entry name" value="FAD/NAD(P)-binding domain"/>
    <property type="match status" value="2"/>
</dbReference>
<name>A0ABY6P3X8_9NOCA</name>
<dbReference type="InterPro" id="IPR002937">
    <property type="entry name" value="Amino_oxidase"/>
</dbReference>
<evidence type="ECO:0000259" key="5">
    <source>
        <dbReference type="Pfam" id="PF01593"/>
    </source>
</evidence>
<comment type="subunit">
    <text evidence="2">Interacts with COX5B; this interaction may contribute to localize PYROXD2 to the inner face of the inner mitochondrial membrane.</text>
</comment>